<evidence type="ECO:0000259" key="4">
    <source>
        <dbReference type="SMART" id="SM00822"/>
    </source>
</evidence>
<dbReference type="RefSeq" id="WP_038077961.1">
    <property type="nucleotide sequence ID" value="NZ_JHEG04000001.1"/>
</dbReference>
<dbReference type="Proteomes" id="UP000029738">
    <property type="component" value="Unassembled WGS sequence"/>
</dbReference>
<feature type="domain" description="Ketoreductase" evidence="4">
    <location>
        <begin position="9"/>
        <end position="193"/>
    </location>
</feature>
<evidence type="ECO:0000313" key="6">
    <source>
        <dbReference type="EMBL" id="KIE09321.1"/>
    </source>
</evidence>
<dbReference type="Gene3D" id="3.40.50.720">
    <property type="entry name" value="NAD(P)-binding Rossmann-like Domain"/>
    <property type="match status" value="1"/>
</dbReference>
<organism evidence="6">
    <name type="scientific">Tolypothrix bouteillei VB521301</name>
    <dbReference type="NCBI Taxonomy" id="1479485"/>
    <lineage>
        <taxon>Bacteria</taxon>
        <taxon>Bacillati</taxon>
        <taxon>Cyanobacteriota</taxon>
        <taxon>Cyanophyceae</taxon>
        <taxon>Nostocales</taxon>
        <taxon>Tolypothrichaceae</taxon>
        <taxon>Tolypothrix</taxon>
    </lineage>
</organism>
<reference evidence="5" key="2">
    <citation type="submission" date="2019-11" db="EMBL/GenBank/DDBJ databases">
        <title>Improved Assembly of Tolypothrix boutellei genome.</title>
        <authorList>
            <person name="Sarangi A.N."/>
            <person name="Mukherjee M."/>
            <person name="Ghosh S."/>
            <person name="Singh D."/>
            <person name="Das A."/>
            <person name="Kant S."/>
            <person name="Prusty A."/>
            <person name="Tripathy S."/>
        </authorList>
    </citation>
    <scope>NUCLEOTIDE SEQUENCE</scope>
    <source>
        <strain evidence="5">VB521301</strain>
    </source>
</reference>
<dbReference type="STRING" id="1479485.DA73_0233700"/>
<dbReference type="Pfam" id="PF00106">
    <property type="entry name" value="adh_short"/>
    <property type="match status" value="1"/>
</dbReference>
<dbReference type="NCBIfam" id="NF005495">
    <property type="entry name" value="PRK07109.1"/>
    <property type="match status" value="1"/>
</dbReference>
<dbReference type="InterPro" id="IPR057326">
    <property type="entry name" value="KR_dom"/>
</dbReference>
<accession>A0A0C1N9I2</accession>
<dbReference type="AlphaFoldDB" id="A0A0C1N9I2"/>
<dbReference type="EMBL" id="JHEG02000058">
    <property type="protein sequence ID" value="KIE09321.1"/>
    <property type="molecule type" value="Genomic_DNA"/>
</dbReference>
<dbReference type="SUPFAM" id="SSF51735">
    <property type="entry name" value="NAD(P)-binding Rossmann-fold domains"/>
    <property type="match status" value="1"/>
</dbReference>
<comment type="similarity">
    <text evidence="1 3">Belongs to the short-chain dehydrogenases/reductases (SDR) family.</text>
</comment>
<dbReference type="OrthoDB" id="9775296at2"/>
<dbReference type="InterPro" id="IPR036291">
    <property type="entry name" value="NAD(P)-bd_dom_sf"/>
</dbReference>
<evidence type="ECO:0000256" key="1">
    <source>
        <dbReference type="ARBA" id="ARBA00006484"/>
    </source>
</evidence>
<dbReference type="InterPro" id="IPR020904">
    <property type="entry name" value="Sc_DH/Rdtase_CS"/>
</dbReference>
<dbReference type="EMBL" id="JHEG04000001">
    <property type="protein sequence ID" value="KAF3884924.1"/>
    <property type="molecule type" value="Genomic_DNA"/>
</dbReference>
<reference evidence="6" key="1">
    <citation type="journal article" date="2015" name="Genome Announc.">
        <title>Draft Genome Sequence of Tolypothrix boutellei Strain VB521301.</title>
        <authorList>
            <person name="Chandrababunaidu M.M."/>
            <person name="Singh D."/>
            <person name="Sen D."/>
            <person name="Bhan S."/>
            <person name="Das S."/>
            <person name="Gupta A."/>
            <person name="Adhikary S.P."/>
            <person name="Tripathy S."/>
        </authorList>
    </citation>
    <scope>NUCLEOTIDE SEQUENCE</scope>
    <source>
        <strain evidence="6">VB521301</strain>
    </source>
</reference>
<dbReference type="PRINTS" id="PR00081">
    <property type="entry name" value="GDHRDH"/>
</dbReference>
<evidence type="ECO:0000256" key="3">
    <source>
        <dbReference type="RuleBase" id="RU000363"/>
    </source>
</evidence>
<keyword evidence="2" id="KW-0560">Oxidoreductase</keyword>
<dbReference type="InterPro" id="IPR002347">
    <property type="entry name" value="SDR_fam"/>
</dbReference>
<keyword evidence="7" id="KW-1185">Reference proteome</keyword>
<protein>
    <submittedName>
        <fullName evidence="5">SDR family oxidoreductase</fullName>
    </submittedName>
    <submittedName>
        <fullName evidence="6">Short-chain dehydrogenase</fullName>
    </submittedName>
</protein>
<dbReference type="PROSITE" id="PS00061">
    <property type="entry name" value="ADH_SHORT"/>
    <property type="match status" value="1"/>
</dbReference>
<sequence>MQLKPINQQVVAIVGASSGIGRETARKFAKKGASLVVSARSQEGLESLVNEIANIGGKAIAVPAEVSEFEQVKAIADKAIQVYGKLDTWVHCAAVNLYATFEQTTPEEFKRVIDINLMGQVYGAMAALPHLKREGRGALIHISSVEARRSFPFHSAYGASKHGIDGFLEALRVELMHEKLPISVTNVMPASINTPLFNKSRTKLGVKPQGLPPFYQPEAVADAILYVAENPTRDIVVGDAGQVMNFLQRLSPQLMDALLVQIGFKLQKTSEPKTEDAPDNLIEPISGFNRVHGDFGEKTQPSVSTWLATHPTARWSIVALGTVALGVLAVQAFKNSALI</sequence>
<comment type="caution">
    <text evidence="6">The sequence shown here is derived from an EMBL/GenBank/DDBJ whole genome shotgun (WGS) entry which is preliminary data.</text>
</comment>
<dbReference type="GO" id="GO:0016020">
    <property type="term" value="C:membrane"/>
    <property type="evidence" value="ECO:0007669"/>
    <property type="project" value="TreeGrafter"/>
</dbReference>
<dbReference type="PANTHER" id="PTHR44196:SF1">
    <property type="entry name" value="DEHYDROGENASE_REDUCTASE SDR FAMILY MEMBER 7B"/>
    <property type="match status" value="1"/>
</dbReference>
<proteinExistence type="inferred from homology"/>
<evidence type="ECO:0000313" key="7">
    <source>
        <dbReference type="Proteomes" id="UP000029738"/>
    </source>
</evidence>
<gene>
    <name evidence="6" type="ORF">DA73_0233700</name>
    <name evidence="5" type="ORF">DA73_0400005210</name>
</gene>
<dbReference type="PANTHER" id="PTHR44196">
    <property type="entry name" value="DEHYDROGENASE/REDUCTASE SDR FAMILY MEMBER 7B"/>
    <property type="match status" value="1"/>
</dbReference>
<dbReference type="PRINTS" id="PR00080">
    <property type="entry name" value="SDRFAMILY"/>
</dbReference>
<dbReference type="SMART" id="SM00822">
    <property type="entry name" value="PKS_KR"/>
    <property type="match status" value="1"/>
</dbReference>
<evidence type="ECO:0000313" key="5">
    <source>
        <dbReference type="EMBL" id="KAF3884924.1"/>
    </source>
</evidence>
<evidence type="ECO:0000256" key="2">
    <source>
        <dbReference type="ARBA" id="ARBA00023002"/>
    </source>
</evidence>
<dbReference type="GO" id="GO:0016491">
    <property type="term" value="F:oxidoreductase activity"/>
    <property type="evidence" value="ECO:0007669"/>
    <property type="project" value="UniProtKB-KW"/>
</dbReference>
<dbReference type="CDD" id="cd05360">
    <property type="entry name" value="SDR_c3"/>
    <property type="match status" value="1"/>
</dbReference>
<name>A0A0C1N9I2_9CYAN</name>